<protein>
    <submittedName>
        <fullName evidence="1">Uncharacterized protein</fullName>
    </submittedName>
</protein>
<name>A0A485D5G8_KLUCR</name>
<dbReference type="AlphaFoldDB" id="A0A485D5G8"/>
<dbReference type="EMBL" id="CAADJD010000040">
    <property type="protein sequence ID" value="VFS92346.1"/>
    <property type="molecule type" value="Genomic_DNA"/>
</dbReference>
<keyword evidence="2" id="KW-1185">Reference proteome</keyword>
<reference evidence="1 2" key="1">
    <citation type="submission" date="2019-03" db="EMBL/GenBank/DDBJ databases">
        <authorList>
            <consortium name="Pathogen Informatics"/>
        </authorList>
    </citation>
    <scope>NUCLEOTIDE SEQUENCE [LARGE SCALE GENOMIC DNA]</scope>
    <source>
        <strain evidence="1 2">NCTC12993</strain>
    </source>
</reference>
<evidence type="ECO:0000313" key="1">
    <source>
        <dbReference type="EMBL" id="VFS92346.1"/>
    </source>
</evidence>
<organism evidence="1 2">
    <name type="scientific">Kluyvera cryocrescens</name>
    <name type="common">Kluyvera citrophila</name>
    <dbReference type="NCBI Taxonomy" id="580"/>
    <lineage>
        <taxon>Bacteria</taxon>
        <taxon>Pseudomonadati</taxon>
        <taxon>Pseudomonadota</taxon>
        <taxon>Gammaproteobacteria</taxon>
        <taxon>Enterobacterales</taxon>
        <taxon>Enterobacteriaceae</taxon>
        <taxon>Kluyvera</taxon>
    </lineage>
</organism>
<accession>A0A485D5G8</accession>
<dbReference type="Proteomes" id="UP000401081">
    <property type="component" value="Unassembled WGS sequence"/>
</dbReference>
<gene>
    <name evidence="1" type="ORF">NCTC12993_07788</name>
</gene>
<sequence>MQLLEHKQSASDPQKVPAKPWVAVLEGLNFLKNGPFQYDFLHAKNRFTLSGLHPDTRQRLTATQ</sequence>
<evidence type="ECO:0000313" key="2">
    <source>
        <dbReference type="Proteomes" id="UP000401081"/>
    </source>
</evidence>
<proteinExistence type="predicted"/>